<evidence type="ECO:0000256" key="7">
    <source>
        <dbReference type="ARBA" id="ARBA00023242"/>
    </source>
</evidence>
<dbReference type="Pfam" id="PF01336">
    <property type="entry name" value="tRNA_anti-codon"/>
    <property type="match status" value="1"/>
</dbReference>
<sequence length="173" mass="19358">MDALYNTHVKLLAFDFLKLTPSPTEPSSFFRRGKRLSRAETVGIVVTRDLKPGKFVKFTIDDGSGCISCVLWLNQLNSSYFSRRNPSDVRLIAQAATDFASDLQLGVLARVRGRITDYRGALQISVSDVVVERDPNMQILHWLDCMRSLVMLLARILDSDCSASCARICGVER</sequence>
<evidence type="ECO:0000256" key="6">
    <source>
        <dbReference type="ARBA" id="ARBA00023125"/>
    </source>
</evidence>
<organism evidence="10 11">
    <name type="scientific">Coffea arabica</name>
    <name type="common">Arabian coffee</name>
    <dbReference type="NCBI Taxonomy" id="13443"/>
    <lineage>
        <taxon>Eukaryota</taxon>
        <taxon>Viridiplantae</taxon>
        <taxon>Streptophyta</taxon>
        <taxon>Embryophyta</taxon>
        <taxon>Tracheophyta</taxon>
        <taxon>Spermatophyta</taxon>
        <taxon>Magnoliopsida</taxon>
        <taxon>eudicotyledons</taxon>
        <taxon>Gunneridae</taxon>
        <taxon>Pentapetalae</taxon>
        <taxon>asterids</taxon>
        <taxon>lamiids</taxon>
        <taxon>Gentianales</taxon>
        <taxon>Rubiaceae</taxon>
        <taxon>Ixoroideae</taxon>
        <taxon>Gardenieae complex</taxon>
        <taxon>Bertiereae - Coffeeae clade</taxon>
        <taxon>Coffeeae</taxon>
        <taxon>Coffea</taxon>
    </lineage>
</organism>
<reference evidence="11" key="2">
    <citation type="submission" date="2025-08" db="UniProtKB">
        <authorList>
            <consortium name="RefSeq"/>
        </authorList>
    </citation>
    <scope>IDENTIFICATION</scope>
    <source>
        <tissue evidence="11">Leaves</tissue>
    </source>
</reference>
<comment type="subcellular location">
    <subcellularLocation>
        <location evidence="2">Chromosome</location>
        <location evidence="2">Telomere</location>
    </subcellularLocation>
    <subcellularLocation>
        <location evidence="1">Nucleus</location>
    </subcellularLocation>
</comment>
<dbReference type="RefSeq" id="XP_027096251.2">
    <property type="nucleotide sequence ID" value="XM_027240450.2"/>
</dbReference>
<evidence type="ECO:0000256" key="8">
    <source>
        <dbReference type="ARBA" id="ARBA00030039"/>
    </source>
</evidence>
<dbReference type="PANTHER" id="PTHR13989">
    <property type="entry name" value="REPLICATION PROTEIN A-RELATED"/>
    <property type="match status" value="1"/>
</dbReference>
<dbReference type="Proteomes" id="UP001652660">
    <property type="component" value="Chromosome 1c"/>
</dbReference>
<name>A0A6P6V0N2_COFAR</name>
<dbReference type="InterPro" id="IPR004365">
    <property type="entry name" value="NA-bd_OB_tRNA"/>
</dbReference>
<reference evidence="10" key="1">
    <citation type="journal article" date="2025" name="Foods">
        <title>Unveiling the Microbial Signatures of Arabica Coffee Cherries: Insights into Ripeness Specific Diversity, Functional Traits, and Implications for Quality and Safety.</title>
        <authorList>
            <consortium name="RefSeq"/>
            <person name="Tenea G.N."/>
            <person name="Cifuentes V."/>
            <person name="Reyes P."/>
            <person name="Cevallos-Vallejos M."/>
        </authorList>
    </citation>
    <scope>NUCLEOTIDE SEQUENCE [LARGE SCALE GENOMIC DNA]</scope>
</reference>
<evidence type="ECO:0000256" key="4">
    <source>
        <dbReference type="ARBA" id="ARBA00022454"/>
    </source>
</evidence>
<dbReference type="GeneID" id="113716155"/>
<feature type="domain" description="OB" evidence="9">
    <location>
        <begin position="42"/>
        <end position="130"/>
    </location>
</feature>
<evidence type="ECO:0000256" key="5">
    <source>
        <dbReference type="ARBA" id="ARBA00022895"/>
    </source>
</evidence>
<keyword evidence="7" id="KW-0539">Nucleus</keyword>
<evidence type="ECO:0000259" key="9">
    <source>
        <dbReference type="Pfam" id="PF01336"/>
    </source>
</evidence>
<dbReference type="InterPro" id="IPR012340">
    <property type="entry name" value="NA-bd_OB-fold"/>
</dbReference>
<dbReference type="SUPFAM" id="SSF50249">
    <property type="entry name" value="Nucleic acid-binding proteins"/>
    <property type="match status" value="1"/>
</dbReference>
<evidence type="ECO:0000256" key="2">
    <source>
        <dbReference type="ARBA" id="ARBA00004574"/>
    </source>
</evidence>
<evidence type="ECO:0000313" key="11">
    <source>
        <dbReference type="RefSeq" id="XP_027096251.2"/>
    </source>
</evidence>
<dbReference type="InterPro" id="IPR040260">
    <property type="entry name" value="RFA2-like"/>
</dbReference>
<proteinExistence type="predicted"/>
<keyword evidence="5" id="KW-0779">Telomere</keyword>
<evidence type="ECO:0000313" key="10">
    <source>
        <dbReference type="Proteomes" id="UP001652660"/>
    </source>
</evidence>
<dbReference type="OrthoDB" id="77828at2759"/>
<protein>
    <recommendedName>
        <fullName evidence="3">CST complex subunit STN1</fullName>
    </recommendedName>
    <alternativeName>
        <fullName evidence="8">Suppressor of cdc thirteen homolog</fullName>
    </alternativeName>
</protein>
<evidence type="ECO:0000256" key="1">
    <source>
        <dbReference type="ARBA" id="ARBA00004123"/>
    </source>
</evidence>
<dbReference type="Gene3D" id="2.40.50.140">
    <property type="entry name" value="Nucleic acid-binding proteins"/>
    <property type="match status" value="1"/>
</dbReference>
<keyword evidence="4" id="KW-0158">Chromosome</keyword>
<dbReference type="PANTHER" id="PTHR13989:SF33">
    <property type="entry name" value="CST COMPLEX SUBUNIT STN1"/>
    <property type="match status" value="1"/>
</dbReference>
<keyword evidence="10" id="KW-1185">Reference proteome</keyword>
<evidence type="ECO:0000256" key="3">
    <source>
        <dbReference type="ARBA" id="ARBA00017411"/>
    </source>
</evidence>
<gene>
    <name evidence="11" type="primary">LOC113716155</name>
</gene>
<accession>A0A6P6V0N2</accession>
<keyword evidence="6" id="KW-0238">DNA-binding</keyword>